<feature type="transmembrane region" description="Helical" evidence="10">
    <location>
        <begin position="344"/>
        <end position="364"/>
    </location>
</feature>
<dbReference type="Proteomes" id="UP000515312">
    <property type="component" value="Chromosome"/>
</dbReference>
<evidence type="ECO:0000256" key="4">
    <source>
        <dbReference type="ARBA" id="ARBA00022475"/>
    </source>
</evidence>
<feature type="transmembrane region" description="Helical" evidence="10">
    <location>
        <begin position="21"/>
        <end position="44"/>
    </location>
</feature>
<dbReference type="InterPro" id="IPR020846">
    <property type="entry name" value="MFS_dom"/>
</dbReference>
<evidence type="ECO:0000256" key="8">
    <source>
        <dbReference type="ARBA" id="ARBA00023136"/>
    </source>
</evidence>
<dbReference type="AlphaFoldDB" id="A0A7G8BN60"/>
<dbReference type="InterPro" id="IPR036259">
    <property type="entry name" value="MFS_trans_sf"/>
</dbReference>
<feature type="transmembrane region" description="Helical" evidence="10">
    <location>
        <begin position="306"/>
        <end position="332"/>
    </location>
</feature>
<dbReference type="InterPro" id="IPR005828">
    <property type="entry name" value="MFS_sugar_transport-like"/>
</dbReference>
<keyword evidence="4" id="KW-1003">Cell membrane</keyword>
<evidence type="ECO:0000256" key="7">
    <source>
        <dbReference type="ARBA" id="ARBA00022989"/>
    </source>
</evidence>
<dbReference type="EMBL" id="CP060394">
    <property type="protein sequence ID" value="QNI33980.1"/>
    <property type="molecule type" value="Genomic_DNA"/>
</dbReference>
<dbReference type="InterPro" id="IPR050814">
    <property type="entry name" value="Myo-inositol_Transporter"/>
</dbReference>
<evidence type="ECO:0000256" key="9">
    <source>
        <dbReference type="RuleBase" id="RU003346"/>
    </source>
</evidence>
<feature type="transmembrane region" description="Helical" evidence="10">
    <location>
        <begin position="93"/>
        <end position="111"/>
    </location>
</feature>
<organism evidence="12 13">
    <name type="scientific">Alloacidobacterium dinghuense</name>
    <dbReference type="NCBI Taxonomy" id="2763107"/>
    <lineage>
        <taxon>Bacteria</taxon>
        <taxon>Pseudomonadati</taxon>
        <taxon>Acidobacteriota</taxon>
        <taxon>Terriglobia</taxon>
        <taxon>Terriglobales</taxon>
        <taxon>Acidobacteriaceae</taxon>
        <taxon>Alloacidobacterium</taxon>
    </lineage>
</organism>
<dbReference type="PANTHER" id="PTHR48020:SF12">
    <property type="entry name" value="PROTON MYO-INOSITOL COTRANSPORTER"/>
    <property type="match status" value="1"/>
</dbReference>
<feature type="domain" description="Major facilitator superfamily (MFS) profile" evidence="11">
    <location>
        <begin position="26"/>
        <end position="461"/>
    </location>
</feature>
<evidence type="ECO:0000256" key="5">
    <source>
        <dbReference type="ARBA" id="ARBA00022597"/>
    </source>
</evidence>
<dbReference type="CDD" id="cd17359">
    <property type="entry name" value="MFS_XylE_like"/>
    <property type="match status" value="1"/>
</dbReference>
<keyword evidence="7 10" id="KW-1133">Transmembrane helix</keyword>
<keyword evidence="5" id="KW-0762">Sugar transport</keyword>
<sequence>MIVTGNETPDISSHTAQVNRAYLWAISVIAAFGGLLFGYDWVVIGGAKPFYERYFQLSSPAQQGWAMSCALVGCLLGAVISGFLSDRFGRKRILILVAVVFGLTSLGTAGSNTFEEFVLWRMAGGLAIGLASSLSPMYIAEIAPADVRGRLVSLNQLTIVFGILLAQVVNWVIAKPVPLHAANLEILQSWNGQHGWRWMFGVTAIPATLFFLGILLVPESPRWLIASGNAARARKILERIGGAVYSLEISGEIAASQSPRLERMRISEFFEPEIRRPLLIGAALAILQQWCGINVILNYAQEVFAAAGYTLSSLFLNIVITGLVMFLFTVVAIATVDRQGRRPLMLGGCGGLALIYLCLGYAYYSHSHGIWVLLLVVSAIACYSTTLAPVTWVLLSELFPNRVRGVAMSIAVTCLWTACFLLTYTFPLLNRNLGAAKVFWIYANICVAGLFLVVKWVPETRAKTLEQIEDSWQN</sequence>
<dbReference type="NCBIfam" id="TIGR00879">
    <property type="entry name" value="SP"/>
    <property type="match status" value="1"/>
</dbReference>
<evidence type="ECO:0000256" key="2">
    <source>
        <dbReference type="ARBA" id="ARBA00010992"/>
    </source>
</evidence>
<reference evidence="12 13" key="1">
    <citation type="submission" date="2020-08" db="EMBL/GenBank/DDBJ databases">
        <title>Edaphobacter telluris sp. nov. and Acidobacterium dinghuensis sp. nov., two acidobacteria isolated from forest soil.</title>
        <authorList>
            <person name="Fu J."/>
            <person name="Qiu L."/>
        </authorList>
    </citation>
    <scope>NUCLEOTIDE SEQUENCE [LARGE SCALE GENOMIC DNA]</scope>
    <source>
        <strain evidence="12">4Y35</strain>
    </source>
</reference>
<dbReference type="PRINTS" id="PR00171">
    <property type="entry name" value="SUGRTRNSPORT"/>
</dbReference>
<proteinExistence type="inferred from homology"/>
<evidence type="ECO:0000256" key="10">
    <source>
        <dbReference type="SAM" id="Phobius"/>
    </source>
</evidence>
<dbReference type="InterPro" id="IPR005829">
    <property type="entry name" value="Sugar_transporter_CS"/>
</dbReference>
<dbReference type="InterPro" id="IPR047984">
    <property type="entry name" value="XylE-like"/>
</dbReference>
<dbReference type="Pfam" id="PF00083">
    <property type="entry name" value="Sugar_tr"/>
    <property type="match status" value="1"/>
</dbReference>
<comment type="similarity">
    <text evidence="2 9">Belongs to the major facilitator superfamily. Sugar transporter (TC 2.A.1.1) family.</text>
</comment>
<keyword evidence="13" id="KW-1185">Reference proteome</keyword>
<feature type="transmembrane region" description="Helical" evidence="10">
    <location>
        <begin position="151"/>
        <end position="173"/>
    </location>
</feature>
<protein>
    <submittedName>
        <fullName evidence="12">Sugar porter family MFS transporter</fullName>
    </submittedName>
</protein>
<comment type="subcellular location">
    <subcellularLocation>
        <location evidence="1">Cell membrane</location>
        <topology evidence="1">Multi-pass membrane protein</topology>
    </subcellularLocation>
</comment>
<dbReference type="SUPFAM" id="SSF103473">
    <property type="entry name" value="MFS general substrate transporter"/>
    <property type="match status" value="1"/>
</dbReference>
<keyword evidence="6 10" id="KW-0812">Transmembrane</keyword>
<feature type="transmembrane region" description="Helical" evidence="10">
    <location>
        <begin position="438"/>
        <end position="457"/>
    </location>
</feature>
<evidence type="ECO:0000259" key="11">
    <source>
        <dbReference type="PROSITE" id="PS50850"/>
    </source>
</evidence>
<dbReference type="Gene3D" id="1.20.1250.20">
    <property type="entry name" value="MFS general substrate transporter like domains"/>
    <property type="match status" value="2"/>
</dbReference>
<dbReference type="GO" id="GO:0005886">
    <property type="term" value="C:plasma membrane"/>
    <property type="evidence" value="ECO:0007669"/>
    <property type="project" value="UniProtKB-SubCell"/>
</dbReference>
<feature type="transmembrane region" description="Helical" evidence="10">
    <location>
        <begin position="278"/>
        <end position="300"/>
    </location>
</feature>
<accession>A0A7G8BN60</accession>
<feature type="transmembrane region" description="Helical" evidence="10">
    <location>
        <begin position="64"/>
        <end position="84"/>
    </location>
</feature>
<evidence type="ECO:0000313" key="12">
    <source>
        <dbReference type="EMBL" id="QNI33980.1"/>
    </source>
</evidence>
<dbReference type="PANTHER" id="PTHR48020">
    <property type="entry name" value="PROTON MYO-INOSITOL COTRANSPORTER"/>
    <property type="match status" value="1"/>
</dbReference>
<gene>
    <name evidence="12" type="ORF">H7849_08765</name>
</gene>
<evidence type="ECO:0000256" key="1">
    <source>
        <dbReference type="ARBA" id="ARBA00004651"/>
    </source>
</evidence>
<feature type="transmembrane region" description="Helical" evidence="10">
    <location>
        <begin position="198"/>
        <end position="217"/>
    </location>
</feature>
<name>A0A7G8BN60_9BACT</name>
<feature type="transmembrane region" description="Helical" evidence="10">
    <location>
        <begin position="117"/>
        <end position="139"/>
    </location>
</feature>
<evidence type="ECO:0000313" key="13">
    <source>
        <dbReference type="Proteomes" id="UP000515312"/>
    </source>
</evidence>
<dbReference type="PROSITE" id="PS50850">
    <property type="entry name" value="MFS"/>
    <property type="match status" value="1"/>
</dbReference>
<dbReference type="InterPro" id="IPR003663">
    <property type="entry name" value="Sugar/inositol_transpt"/>
</dbReference>
<feature type="transmembrane region" description="Helical" evidence="10">
    <location>
        <begin position="370"/>
        <end position="394"/>
    </location>
</feature>
<dbReference type="PROSITE" id="PS00216">
    <property type="entry name" value="SUGAR_TRANSPORT_1"/>
    <property type="match status" value="1"/>
</dbReference>
<dbReference type="KEGG" id="adin:H7849_08765"/>
<dbReference type="RefSeq" id="WP_186745773.1">
    <property type="nucleotide sequence ID" value="NZ_CP060394.1"/>
</dbReference>
<feature type="transmembrane region" description="Helical" evidence="10">
    <location>
        <begin position="406"/>
        <end position="426"/>
    </location>
</feature>
<evidence type="ECO:0000256" key="6">
    <source>
        <dbReference type="ARBA" id="ARBA00022692"/>
    </source>
</evidence>
<evidence type="ECO:0000256" key="3">
    <source>
        <dbReference type="ARBA" id="ARBA00022448"/>
    </source>
</evidence>
<keyword evidence="8 10" id="KW-0472">Membrane</keyword>
<dbReference type="FunFam" id="1.20.1250.20:FF:000122">
    <property type="entry name" value="D-xylose transporter XylE"/>
    <property type="match status" value="1"/>
</dbReference>
<dbReference type="GO" id="GO:0022857">
    <property type="term" value="F:transmembrane transporter activity"/>
    <property type="evidence" value="ECO:0007669"/>
    <property type="project" value="InterPro"/>
</dbReference>
<keyword evidence="3 9" id="KW-0813">Transport</keyword>